<reference evidence="2 3" key="1">
    <citation type="submission" date="2020-07" db="EMBL/GenBank/DDBJ databases">
        <title>Complete genome sequence of Achromobacter sp. phage Mano.</title>
        <authorList>
            <person name="Bartz M.L."/>
            <person name="Yao G.W."/>
            <person name="Le T."/>
            <person name="Gonzalez C."/>
            <person name="Young R."/>
            <person name="Liu M."/>
        </authorList>
    </citation>
    <scope>NUCLEOTIDE SEQUENCE [LARGE SCALE GENOMIC DNA]</scope>
</reference>
<name>A0A7L8G6T5_9CAUD</name>
<feature type="transmembrane region" description="Helical" evidence="1">
    <location>
        <begin position="22"/>
        <end position="42"/>
    </location>
</feature>
<gene>
    <name evidence="2" type="ORF">CPT_Mano_040</name>
</gene>
<dbReference type="EMBL" id="MT708550">
    <property type="protein sequence ID" value="QOE32772.1"/>
    <property type="molecule type" value="Genomic_DNA"/>
</dbReference>
<protein>
    <submittedName>
        <fullName evidence="2">Putative membrane protein</fullName>
    </submittedName>
</protein>
<keyword evidence="1" id="KW-0472">Membrane</keyword>
<evidence type="ECO:0000313" key="3">
    <source>
        <dbReference type="Proteomes" id="UP000516893"/>
    </source>
</evidence>
<organism evidence="2 3">
    <name type="scientific">Achromobacter phage Mano</name>
    <dbReference type="NCBI Taxonomy" id="2767570"/>
    <lineage>
        <taxon>Viruses</taxon>
        <taxon>Duplodnaviria</taxon>
        <taxon>Heunggongvirae</taxon>
        <taxon>Uroviricota</taxon>
        <taxon>Caudoviricetes</taxon>
        <taxon>Manovirus</taxon>
        <taxon>Manovirus Mano</taxon>
    </lineage>
</organism>
<evidence type="ECO:0000313" key="2">
    <source>
        <dbReference type="EMBL" id="QOE32772.1"/>
    </source>
</evidence>
<sequence length="43" mass="4699">MSNPIPQPKPVRPDLRATAKEIAWWIFGGALYVVLCVLCAAMA</sequence>
<accession>A0A7L8G6T5</accession>
<evidence type="ECO:0000256" key="1">
    <source>
        <dbReference type="SAM" id="Phobius"/>
    </source>
</evidence>
<keyword evidence="3" id="KW-1185">Reference proteome</keyword>
<proteinExistence type="predicted"/>
<keyword evidence="1" id="KW-1133">Transmembrane helix</keyword>
<keyword evidence="1" id="KW-0812">Transmembrane</keyword>
<dbReference type="Proteomes" id="UP000516893">
    <property type="component" value="Segment"/>
</dbReference>